<evidence type="ECO:0000256" key="1">
    <source>
        <dbReference type="SAM" id="Phobius"/>
    </source>
</evidence>
<reference evidence="3 4" key="1">
    <citation type="submission" date="2019-11" db="EMBL/GenBank/DDBJ databases">
        <authorList>
            <person name="Zheng R.K."/>
            <person name="Sun C.M."/>
        </authorList>
    </citation>
    <scope>NUCLEOTIDE SEQUENCE [LARGE SCALE GENOMIC DNA]</scope>
    <source>
        <strain evidence="3 4">SRB007</strain>
    </source>
</reference>
<evidence type="ECO:0000313" key="4">
    <source>
        <dbReference type="Proteomes" id="UP000428328"/>
    </source>
</evidence>
<proteinExistence type="predicted"/>
<dbReference type="Pfam" id="PF04015">
    <property type="entry name" value="DUF362"/>
    <property type="match status" value="1"/>
</dbReference>
<keyword evidence="4" id="KW-1185">Reference proteome</keyword>
<evidence type="ECO:0000259" key="2">
    <source>
        <dbReference type="Pfam" id="PF04015"/>
    </source>
</evidence>
<protein>
    <submittedName>
        <fullName evidence="3">DUF362 domain-containing protein</fullName>
    </submittedName>
</protein>
<dbReference type="KEGG" id="psel:GM415_04630"/>
<gene>
    <name evidence="3" type="ORF">GM415_04630</name>
</gene>
<sequence length="337" mass="36120">MTVSEADKGRRRCIRTILTLGAGILAGAGIPRRSVASRARSTVVVVRTEDRAEGIRQAVAWFDLSGFFGADVAIKANYNSADPFPASTHPETLETLILSLKGAGCYPLTLAERSGMGDTRHVLKAMGAAELCTKYDVKKVILDELGGGDYVYRQPRHSHWQRGFLVARPFVEAAKVVQTCCLKTHQYGGHFTLSLKNMVGAVAKSDPDDGYNYMTELHSSERQRSMIAEIGQAVRSDLIVMDAMKAFVSGGPHAGKEVSPGLIIAGNDPVAVDAVGVAVLRLYGTTPEVEQGRVFDQEQIRRAAEIGLGATGPSAIELVGVGKGADELVARIREKLA</sequence>
<dbReference type="InterPro" id="IPR007160">
    <property type="entry name" value="DUF362"/>
</dbReference>
<feature type="domain" description="DUF362" evidence="2">
    <location>
        <begin position="72"/>
        <end position="277"/>
    </location>
</feature>
<organism evidence="3 4">
    <name type="scientific">Pseudodesulfovibrio cashew</name>
    <dbReference type="NCBI Taxonomy" id="2678688"/>
    <lineage>
        <taxon>Bacteria</taxon>
        <taxon>Pseudomonadati</taxon>
        <taxon>Thermodesulfobacteriota</taxon>
        <taxon>Desulfovibrionia</taxon>
        <taxon>Desulfovibrionales</taxon>
        <taxon>Desulfovibrionaceae</taxon>
    </lineage>
</organism>
<evidence type="ECO:0000313" key="3">
    <source>
        <dbReference type="EMBL" id="QGY39434.1"/>
    </source>
</evidence>
<accession>A0A6I6JP87</accession>
<dbReference type="Proteomes" id="UP000428328">
    <property type="component" value="Chromosome"/>
</dbReference>
<name>A0A6I6JP87_9BACT</name>
<dbReference type="AlphaFoldDB" id="A0A6I6JP87"/>
<dbReference type="EMBL" id="CP046400">
    <property type="protein sequence ID" value="QGY39434.1"/>
    <property type="molecule type" value="Genomic_DNA"/>
</dbReference>
<keyword evidence="1" id="KW-1133">Transmembrane helix</keyword>
<feature type="transmembrane region" description="Helical" evidence="1">
    <location>
        <begin position="12"/>
        <end position="30"/>
    </location>
</feature>
<keyword evidence="1" id="KW-0812">Transmembrane</keyword>
<dbReference type="RefSeq" id="WP_158946660.1">
    <property type="nucleotide sequence ID" value="NZ_CP046400.1"/>
</dbReference>
<keyword evidence="1" id="KW-0472">Membrane</keyword>